<evidence type="ECO:0000313" key="1">
    <source>
        <dbReference type="EMBL" id="KAF3173150.1"/>
    </source>
</evidence>
<dbReference type="Proteomes" id="UP000479691">
    <property type="component" value="Unassembled WGS sequence"/>
</dbReference>
<dbReference type="AlphaFoldDB" id="A0A7C8KHR3"/>
<reference evidence="1 2" key="1">
    <citation type="submission" date="2019-06" db="EMBL/GenBank/DDBJ databases">
        <authorList>
            <person name="Palmer J.M."/>
        </authorList>
    </citation>
    <scope>NUCLEOTIDE SEQUENCE [LARGE SCALE GENOMIC DNA]</scope>
    <source>
        <strain evidence="1 2">TWF788</strain>
    </source>
</reference>
<proteinExistence type="predicted"/>
<sequence length="667" mass="73825">MVYIPKSITLAFDYYYGLPSGPPLIASTKPQPTAVEGRPVQGHPILKAIHPINLKHPIVNVWDNKISEEIIKVLTDSKIDWTSLEVVHISAAEDQSLGLRPAIIWVGIEPVDNLDHDLGATVALECQAVVDQHKIKNCYVELRSSKRQASAGVRFLDLTDPNEDLAYEYKDPFISTLGFSICSKKTPHKIGSGGFYVSAGGDDDQVYMVTARHTVLQDSFEDSQKEFIKLKKSQPRQDILLNGNKIPEKLAGMASRISNLEYAISRPSRNPEEKNSLTKGWSEEINALTNLQREVQSQWSNPESQVLGELVWAPPITFSTASNTTTLDLAVVRIDPGKLDHKNYIGNAINFGQVPDTTQIYQAVHDDCRNGPPFKIPHDSRMILQGQTPMDEVLSPLMRDGNDEECIALFKRGASSNLTFGKGIGIPSYTRRMWEGHENLSREWGVIGLRRLSARTDGFSEPGDSGACVADVYKRVSGMVIGGSGYREGKTDVSYVTPVHCIMEALHMEKYWVPHLKDSPILGSASLDETVVPVVATVLPADNDNGIGVRRGLLGTSRPESSFLSKNSDEMSTEVCEYLINSSCSVYDLWYGIQADLRLGLNEMNIKWMGTKLLHDPYWKSRSVGHFIAVIKVIPGTLTLVEGAITATRVQAFIDKRGIPDCFVEIM</sequence>
<dbReference type="EMBL" id="JAABOE010000061">
    <property type="protein sequence ID" value="KAF3173150.1"/>
    <property type="molecule type" value="Genomic_DNA"/>
</dbReference>
<comment type="caution">
    <text evidence="1">The sequence shown here is derived from an EMBL/GenBank/DDBJ whole genome shotgun (WGS) entry which is preliminary data.</text>
</comment>
<dbReference type="InterPro" id="IPR009003">
    <property type="entry name" value="Peptidase_S1_PA"/>
</dbReference>
<evidence type="ECO:0000313" key="2">
    <source>
        <dbReference type="Proteomes" id="UP000479691"/>
    </source>
</evidence>
<gene>
    <name evidence="1" type="ORF">TWF788_009218</name>
</gene>
<protein>
    <submittedName>
        <fullName evidence="1">Uncharacterized protein</fullName>
    </submittedName>
</protein>
<accession>A0A7C8KHR3</accession>
<name>A0A7C8KHR3_ORBOL</name>
<dbReference type="SUPFAM" id="SSF50494">
    <property type="entry name" value="Trypsin-like serine proteases"/>
    <property type="match status" value="1"/>
</dbReference>
<organism evidence="1 2">
    <name type="scientific">Orbilia oligospora</name>
    <name type="common">Nematode-trapping fungus</name>
    <name type="synonym">Arthrobotrys oligospora</name>
    <dbReference type="NCBI Taxonomy" id="2813651"/>
    <lineage>
        <taxon>Eukaryota</taxon>
        <taxon>Fungi</taxon>
        <taxon>Dikarya</taxon>
        <taxon>Ascomycota</taxon>
        <taxon>Pezizomycotina</taxon>
        <taxon>Orbiliomycetes</taxon>
        <taxon>Orbiliales</taxon>
        <taxon>Orbiliaceae</taxon>
        <taxon>Orbilia</taxon>
    </lineage>
</organism>